<dbReference type="Proteomes" id="UP001064489">
    <property type="component" value="Unassembled WGS sequence"/>
</dbReference>
<accession>A0AAD5NYS6</accession>
<feature type="region of interest" description="Disordered" evidence="1">
    <location>
        <begin position="26"/>
        <end position="49"/>
    </location>
</feature>
<name>A0AAD5NYS6_ACENE</name>
<keyword evidence="3" id="KW-1185">Reference proteome</keyword>
<gene>
    <name evidence="2" type="ORF">LWI28_021468</name>
</gene>
<dbReference type="AlphaFoldDB" id="A0AAD5NYS6"/>
<reference evidence="2" key="2">
    <citation type="submission" date="2023-02" db="EMBL/GenBank/DDBJ databases">
        <authorList>
            <person name="Swenson N.G."/>
            <person name="Wegrzyn J.L."/>
            <person name="Mcevoy S.L."/>
        </authorList>
    </citation>
    <scope>NUCLEOTIDE SEQUENCE</scope>
    <source>
        <strain evidence="2">91603</strain>
        <tissue evidence="2">Leaf</tissue>
    </source>
</reference>
<organism evidence="2 3">
    <name type="scientific">Acer negundo</name>
    <name type="common">Box elder</name>
    <dbReference type="NCBI Taxonomy" id="4023"/>
    <lineage>
        <taxon>Eukaryota</taxon>
        <taxon>Viridiplantae</taxon>
        <taxon>Streptophyta</taxon>
        <taxon>Embryophyta</taxon>
        <taxon>Tracheophyta</taxon>
        <taxon>Spermatophyta</taxon>
        <taxon>Magnoliopsida</taxon>
        <taxon>eudicotyledons</taxon>
        <taxon>Gunneridae</taxon>
        <taxon>Pentapetalae</taxon>
        <taxon>rosids</taxon>
        <taxon>malvids</taxon>
        <taxon>Sapindales</taxon>
        <taxon>Sapindaceae</taxon>
        <taxon>Hippocastanoideae</taxon>
        <taxon>Acereae</taxon>
        <taxon>Acer</taxon>
    </lineage>
</organism>
<evidence type="ECO:0000313" key="3">
    <source>
        <dbReference type="Proteomes" id="UP001064489"/>
    </source>
</evidence>
<sequence length="99" mass="10681">MVETFLTCTDGSFSIEATSLETRIKDSSNVPVGKSPEEAMKGGRETSMDDDPHCVSLSLFLLIVIIISSRHKRQQLKSAGEEGELLGCCHLEPSPGLMG</sequence>
<feature type="compositionally biased region" description="Basic and acidic residues" evidence="1">
    <location>
        <begin position="35"/>
        <end position="49"/>
    </location>
</feature>
<proteinExistence type="predicted"/>
<dbReference type="EMBL" id="JAJSOW010000010">
    <property type="protein sequence ID" value="KAI9190510.1"/>
    <property type="molecule type" value="Genomic_DNA"/>
</dbReference>
<protein>
    <submittedName>
        <fullName evidence="2">Uncharacterized protein</fullName>
    </submittedName>
</protein>
<evidence type="ECO:0000313" key="2">
    <source>
        <dbReference type="EMBL" id="KAI9190510.1"/>
    </source>
</evidence>
<comment type="caution">
    <text evidence="2">The sequence shown here is derived from an EMBL/GenBank/DDBJ whole genome shotgun (WGS) entry which is preliminary data.</text>
</comment>
<reference evidence="2" key="1">
    <citation type="journal article" date="2022" name="Plant J.">
        <title>Strategies of tolerance reflected in two North American maple genomes.</title>
        <authorList>
            <person name="McEvoy S.L."/>
            <person name="Sezen U.U."/>
            <person name="Trouern-Trend A."/>
            <person name="McMahon S.M."/>
            <person name="Schaberg P.G."/>
            <person name="Yang J."/>
            <person name="Wegrzyn J.L."/>
            <person name="Swenson N.G."/>
        </authorList>
    </citation>
    <scope>NUCLEOTIDE SEQUENCE</scope>
    <source>
        <strain evidence="2">91603</strain>
    </source>
</reference>
<evidence type="ECO:0000256" key="1">
    <source>
        <dbReference type="SAM" id="MobiDB-lite"/>
    </source>
</evidence>